<gene>
    <name evidence="2" type="ORF">HAT86_14635</name>
</gene>
<dbReference type="Pfam" id="PF13403">
    <property type="entry name" value="Hint_2"/>
    <property type="match status" value="1"/>
</dbReference>
<protein>
    <recommendedName>
        <fullName evidence="1">Hedgehog/Intein (Hint) domain-containing protein</fullName>
    </recommendedName>
</protein>
<dbReference type="Proteomes" id="UP000639775">
    <property type="component" value="Unassembled WGS sequence"/>
</dbReference>
<dbReference type="AlphaFoldDB" id="A0A967BI34"/>
<keyword evidence="3" id="KW-1185">Reference proteome</keyword>
<organism evidence="2 3">
    <name type="scientific">Roseovarius gahaiensis</name>
    <dbReference type="NCBI Taxonomy" id="2716691"/>
    <lineage>
        <taxon>Bacteria</taxon>
        <taxon>Pseudomonadati</taxon>
        <taxon>Pseudomonadota</taxon>
        <taxon>Alphaproteobacteria</taxon>
        <taxon>Rhodobacterales</taxon>
        <taxon>Roseobacteraceae</taxon>
        <taxon>Roseovarius</taxon>
    </lineage>
</organism>
<name>A0A967BI34_9RHOB</name>
<dbReference type="RefSeq" id="WP_167199449.1">
    <property type="nucleotide sequence ID" value="NZ_JAAORB010000043.1"/>
</dbReference>
<evidence type="ECO:0000313" key="3">
    <source>
        <dbReference type="Proteomes" id="UP000639775"/>
    </source>
</evidence>
<proteinExistence type="predicted"/>
<comment type="caution">
    <text evidence="2">The sequence shown here is derived from an EMBL/GenBank/DDBJ whole genome shotgun (WGS) entry which is preliminary data.</text>
</comment>
<evidence type="ECO:0000313" key="2">
    <source>
        <dbReference type="EMBL" id="NHQ75688.1"/>
    </source>
</evidence>
<dbReference type="SUPFAM" id="SSF51294">
    <property type="entry name" value="Hedgehog/intein (Hint) domain"/>
    <property type="match status" value="1"/>
</dbReference>
<reference evidence="2" key="1">
    <citation type="submission" date="2020-03" db="EMBL/GenBank/DDBJ databases">
        <title>Roseovarius gahaiensis sp. nov., isolated from Gahai Saline Lake, China.</title>
        <authorList>
            <person name="Sun X."/>
        </authorList>
    </citation>
    <scope>NUCLEOTIDE SEQUENCE</scope>
    <source>
        <strain evidence="2">GH877</strain>
    </source>
</reference>
<evidence type="ECO:0000259" key="1">
    <source>
        <dbReference type="Pfam" id="PF13403"/>
    </source>
</evidence>
<sequence>MTDITGAYDGGATGVMSGLIEGTRVATAMGWRPVEAIAVGDKVLTFDAGLQAVTRIERRALWSGETGCPTRFWPLEVPAGALGNREVMHLLPNQGVLLESDAAEMVYGDPFTLLPAQALDGVNGIHRVPPRHGVDVVILHFESEQVVFANSGALFFAPSSRDLLDRAFDADTASLYTVLPMDEAVILAEAIELEGQGAKTPSHVPNPEAICAAA</sequence>
<dbReference type="InterPro" id="IPR028992">
    <property type="entry name" value="Hedgehog/Intein_dom"/>
</dbReference>
<accession>A0A967BI34</accession>
<feature type="domain" description="Hedgehog/Intein (Hint)" evidence="1">
    <location>
        <begin position="19"/>
        <end position="151"/>
    </location>
</feature>
<dbReference type="InterPro" id="IPR036844">
    <property type="entry name" value="Hint_dom_sf"/>
</dbReference>
<dbReference type="EMBL" id="JAAORB010000043">
    <property type="protein sequence ID" value="NHQ75688.1"/>
    <property type="molecule type" value="Genomic_DNA"/>
</dbReference>